<gene>
    <name evidence="1" type="ORF">MEDL_10216</name>
</gene>
<evidence type="ECO:0000313" key="1">
    <source>
        <dbReference type="EMBL" id="CAG2195241.1"/>
    </source>
</evidence>
<sequence>MFFSGQENPKWTIDENHHKFGEIVEAVQKHVQKDFETGLGYSGFTVCHDNKIYKISKNHTSNLRRFYFTVVTMPGSPILVCPTLHIEECHGSCFRTTGKTIRTGGTEGTEGDPQLPNYEPSRWNTLKVQPYNNCYNYANNMITNTFAQPGRAHGLDIEEITGPVVQENATADGLQVVPPEDNVPKEVRNLVALVIWPSTDFHWYRLDKTTFSHINQEKLLFVI</sequence>
<dbReference type="OrthoDB" id="525839at2759"/>
<protein>
    <submittedName>
        <fullName evidence="1">Uncharacterized protein</fullName>
    </submittedName>
</protein>
<reference evidence="1" key="1">
    <citation type="submission" date="2021-03" db="EMBL/GenBank/DDBJ databases">
        <authorList>
            <person name="Bekaert M."/>
        </authorList>
    </citation>
    <scope>NUCLEOTIDE SEQUENCE</scope>
</reference>
<evidence type="ECO:0000313" key="2">
    <source>
        <dbReference type="Proteomes" id="UP000683360"/>
    </source>
</evidence>
<proteinExistence type="predicted"/>
<dbReference type="AlphaFoldDB" id="A0A8S3QF65"/>
<accession>A0A8S3QF65</accession>
<comment type="caution">
    <text evidence="1">The sequence shown here is derived from an EMBL/GenBank/DDBJ whole genome shotgun (WGS) entry which is preliminary data.</text>
</comment>
<organism evidence="1 2">
    <name type="scientific">Mytilus edulis</name>
    <name type="common">Blue mussel</name>
    <dbReference type="NCBI Taxonomy" id="6550"/>
    <lineage>
        <taxon>Eukaryota</taxon>
        <taxon>Metazoa</taxon>
        <taxon>Spiralia</taxon>
        <taxon>Lophotrochozoa</taxon>
        <taxon>Mollusca</taxon>
        <taxon>Bivalvia</taxon>
        <taxon>Autobranchia</taxon>
        <taxon>Pteriomorphia</taxon>
        <taxon>Mytilida</taxon>
        <taxon>Mytiloidea</taxon>
        <taxon>Mytilidae</taxon>
        <taxon>Mytilinae</taxon>
        <taxon>Mytilus</taxon>
    </lineage>
</organism>
<name>A0A8S3QF65_MYTED</name>
<dbReference type="EMBL" id="CAJPWZ010000511">
    <property type="protein sequence ID" value="CAG2195241.1"/>
    <property type="molecule type" value="Genomic_DNA"/>
</dbReference>
<keyword evidence="2" id="KW-1185">Reference proteome</keyword>
<dbReference type="Proteomes" id="UP000683360">
    <property type="component" value="Unassembled WGS sequence"/>
</dbReference>